<accession>A0ABW9FDU4</accession>
<protein>
    <submittedName>
        <fullName evidence="7">ABC transporter ATP-binding protein</fullName>
    </submittedName>
</protein>
<feature type="region of interest" description="Disordered" evidence="5">
    <location>
        <begin position="305"/>
        <end position="353"/>
    </location>
</feature>
<evidence type="ECO:0000256" key="3">
    <source>
        <dbReference type="ARBA" id="ARBA00022741"/>
    </source>
</evidence>
<reference evidence="7 8" key="1">
    <citation type="submission" date="2023-11" db="EMBL/GenBank/DDBJ databases">
        <authorList>
            <person name="Val-Calvo J."/>
            <person name="Scortti M."/>
            <person name="Vazquez-Boland J."/>
        </authorList>
    </citation>
    <scope>NUCLEOTIDE SEQUENCE [LARGE SCALE GENOMIC DNA]</scope>
    <source>
        <strain evidence="7 8">PAM 2766</strain>
    </source>
</reference>
<sequence length="353" mass="36623">MQFGTPAIEARGLSKRFKAVRAVSDLSFAVPFGSITGFLGPNGSGKTTTLRMLLGLVRPTGGDARILGVPFHTIEDPARVVGVVLDSRGLHPGRTAVDHLRVYGSAIGVPDARAAQVLHLVGLTDAADRKAGTFSLGMRQRLALATALLGDPRILVLDEPSNGLDPEGIAWLRDFLIGFARSGRTVLVSSHLLREVEQMVDHVVIVSRGTLVHQGSMDALRAAHRARLLVACSDPARLATALAATGVVDIQHLTDGRIAIGGSDPTTVGRVAAGADVTVFGAAAEHVDLEQVFLAMTSGQYAAPGPSAAPGYGPPPPGYGAPPGYGPPPEYPQAPTPPPIQPWFGPTNGGGPR</sequence>
<dbReference type="SUPFAM" id="SSF52540">
    <property type="entry name" value="P-loop containing nucleoside triphosphate hydrolases"/>
    <property type="match status" value="1"/>
</dbReference>
<dbReference type="Gene3D" id="3.40.50.300">
    <property type="entry name" value="P-loop containing nucleotide triphosphate hydrolases"/>
    <property type="match status" value="1"/>
</dbReference>
<comment type="similarity">
    <text evidence="1">Belongs to the ABC transporter superfamily.</text>
</comment>
<dbReference type="EMBL" id="JBDLNV010000003">
    <property type="protein sequence ID" value="MFM1723727.1"/>
    <property type="molecule type" value="Genomic_DNA"/>
</dbReference>
<keyword evidence="4 7" id="KW-0067">ATP-binding</keyword>
<dbReference type="RefSeq" id="WP_420164573.1">
    <property type="nucleotide sequence ID" value="NZ_JBDLNV010000003.1"/>
</dbReference>
<dbReference type="Proteomes" id="UP001629745">
    <property type="component" value="Unassembled WGS sequence"/>
</dbReference>
<dbReference type="PANTHER" id="PTHR43335:SF4">
    <property type="entry name" value="ABC TRANSPORTER, ATP-BINDING PROTEIN"/>
    <property type="match status" value="1"/>
</dbReference>
<keyword evidence="3" id="KW-0547">Nucleotide-binding</keyword>
<evidence type="ECO:0000259" key="6">
    <source>
        <dbReference type="PROSITE" id="PS50893"/>
    </source>
</evidence>
<organism evidence="7 8">
    <name type="scientific">Rhodococcus parequi</name>
    <dbReference type="NCBI Taxonomy" id="3137122"/>
    <lineage>
        <taxon>Bacteria</taxon>
        <taxon>Bacillati</taxon>
        <taxon>Actinomycetota</taxon>
        <taxon>Actinomycetes</taxon>
        <taxon>Mycobacteriales</taxon>
        <taxon>Nocardiaceae</taxon>
        <taxon>Rhodococcus</taxon>
    </lineage>
</organism>
<evidence type="ECO:0000313" key="8">
    <source>
        <dbReference type="Proteomes" id="UP001629745"/>
    </source>
</evidence>
<dbReference type="InterPro" id="IPR003593">
    <property type="entry name" value="AAA+_ATPase"/>
</dbReference>
<feature type="compositionally biased region" description="Pro residues" evidence="5">
    <location>
        <begin position="312"/>
        <end position="341"/>
    </location>
</feature>
<gene>
    <name evidence="7" type="ORF">ABEU20_002299</name>
</gene>
<dbReference type="CDD" id="cd03268">
    <property type="entry name" value="ABC_BcrA_bacitracin_resist"/>
    <property type="match status" value="1"/>
</dbReference>
<comment type="caution">
    <text evidence="7">The sequence shown here is derived from an EMBL/GenBank/DDBJ whole genome shotgun (WGS) entry which is preliminary data.</text>
</comment>
<evidence type="ECO:0000256" key="2">
    <source>
        <dbReference type="ARBA" id="ARBA00022448"/>
    </source>
</evidence>
<evidence type="ECO:0000313" key="7">
    <source>
        <dbReference type="EMBL" id="MFM1723727.1"/>
    </source>
</evidence>
<name>A0ABW9FDU4_9NOCA</name>
<dbReference type="SMART" id="SM00382">
    <property type="entry name" value="AAA"/>
    <property type="match status" value="1"/>
</dbReference>
<dbReference type="PROSITE" id="PS50893">
    <property type="entry name" value="ABC_TRANSPORTER_2"/>
    <property type="match status" value="1"/>
</dbReference>
<dbReference type="GO" id="GO:0005524">
    <property type="term" value="F:ATP binding"/>
    <property type="evidence" value="ECO:0007669"/>
    <property type="project" value="UniProtKB-KW"/>
</dbReference>
<evidence type="ECO:0000256" key="5">
    <source>
        <dbReference type="SAM" id="MobiDB-lite"/>
    </source>
</evidence>
<dbReference type="InterPro" id="IPR027417">
    <property type="entry name" value="P-loop_NTPase"/>
</dbReference>
<dbReference type="Pfam" id="PF00005">
    <property type="entry name" value="ABC_tran"/>
    <property type="match status" value="1"/>
</dbReference>
<evidence type="ECO:0000256" key="1">
    <source>
        <dbReference type="ARBA" id="ARBA00005417"/>
    </source>
</evidence>
<keyword evidence="8" id="KW-1185">Reference proteome</keyword>
<dbReference type="InterPro" id="IPR017871">
    <property type="entry name" value="ABC_transporter-like_CS"/>
</dbReference>
<dbReference type="InterPro" id="IPR003439">
    <property type="entry name" value="ABC_transporter-like_ATP-bd"/>
</dbReference>
<proteinExistence type="inferred from homology"/>
<dbReference type="PANTHER" id="PTHR43335">
    <property type="entry name" value="ABC TRANSPORTER, ATP-BINDING PROTEIN"/>
    <property type="match status" value="1"/>
</dbReference>
<keyword evidence="2" id="KW-0813">Transport</keyword>
<dbReference type="PROSITE" id="PS00211">
    <property type="entry name" value="ABC_TRANSPORTER_1"/>
    <property type="match status" value="1"/>
</dbReference>
<evidence type="ECO:0000256" key="4">
    <source>
        <dbReference type="ARBA" id="ARBA00022840"/>
    </source>
</evidence>
<feature type="domain" description="ABC transporter" evidence="6">
    <location>
        <begin position="8"/>
        <end position="233"/>
    </location>
</feature>